<dbReference type="EMBL" id="BSYO01000004">
    <property type="protein sequence ID" value="GMH03812.1"/>
    <property type="molecule type" value="Genomic_DNA"/>
</dbReference>
<organism evidence="1 2">
    <name type="scientific">Nepenthes gracilis</name>
    <name type="common">Slender pitcher plant</name>
    <dbReference type="NCBI Taxonomy" id="150966"/>
    <lineage>
        <taxon>Eukaryota</taxon>
        <taxon>Viridiplantae</taxon>
        <taxon>Streptophyta</taxon>
        <taxon>Embryophyta</taxon>
        <taxon>Tracheophyta</taxon>
        <taxon>Spermatophyta</taxon>
        <taxon>Magnoliopsida</taxon>
        <taxon>eudicotyledons</taxon>
        <taxon>Gunneridae</taxon>
        <taxon>Pentapetalae</taxon>
        <taxon>Caryophyllales</taxon>
        <taxon>Nepenthaceae</taxon>
        <taxon>Nepenthes</taxon>
    </lineage>
</organism>
<proteinExistence type="predicted"/>
<dbReference type="PANTHER" id="PTHR34788:SF4">
    <property type="entry name" value="F15I1.22"/>
    <property type="match status" value="1"/>
</dbReference>
<reference evidence="1" key="1">
    <citation type="submission" date="2023-05" db="EMBL/GenBank/DDBJ databases">
        <title>Nepenthes gracilis genome sequencing.</title>
        <authorList>
            <person name="Fukushima K."/>
        </authorList>
    </citation>
    <scope>NUCLEOTIDE SEQUENCE</scope>
    <source>
        <strain evidence="1">SING2019-196</strain>
    </source>
</reference>
<name>A0AAD3S408_NEPGR</name>
<comment type="caution">
    <text evidence="1">The sequence shown here is derived from an EMBL/GenBank/DDBJ whole genome shotgun (WGS) entry which is preliminary data.</text>
</comment>
<sequence>MASSPNAFLQNQILPAHGNTTTFRRPNRSKIFLRRRKKLPTQHLGGKKRLFSVRIFHRVKLKRLKLQYFHVLKKLKKFYKSTIKEIIDARTWPEDFQQRVLFETSLAVPVMGVSFYGYRGWSFV</sequence>
<protein>
    <submittedName>
        <fullName evidence="1">Uncharacterized protein</fullName>
    </submittedName>
</protein>
<dbReference type="Proteomes" id="UP001279734">
    <property type="component" value="Unassembled WGS sequence"/>
</dbReference>
<gene>
    <name evidence="1" type="ORF">Nepgr_005651</name>
</gene>
<keyword evidence="2" id="KW-1185">Reference proteome</keyword>
<accession>A0AAD3S408</accession>
<dbReference type="PANTHER" id="PTHR34788">
    <property type="entry name" value="F15I1.22"/>
    <property type="match status" value="1"/>
</dbReference>
<evidence type="ECO:0000313" key="1">
    <source>
        <dbReference type="EMBL" id="GMH03812.1"/>
    </source>
</evidence>
<evidence type="ECO:0000313" key="2">
    <source>
        <dbReference type="Proteomes" id="UP001279734"/>
    </source>
</evidence>
<dbReference type="AlphaFoldDB" id="A0AAD3S408"/>